<comment type="subcellular location">
    <subcellularLocation>
        <location evidence="1">Nucleus</location>
    </subcellularLocation>
</comment>
<keyword evidence="10" id="KW-1185">Reference proteome</keyword>
<dbReference type="SUPFAM" id="SSF46689">
    <property type="entry name" value="Homeodomain-like"/>
    <property type="match status" value="1"/>
</dbReference>
<dbReference type="FunFam" id="1.10.10.10:FF:000013">
    <property type="entry name" value="Paired box 8 isoform 1"/>
    <property type="match status" value="1"/>
</dbReference>
<evidence type="ECO:0000256" key="7">
    <source>
        <dbReference type="ARBA" id="ARBA00023242"/>
    </source>
</evidence>
<organism evidence="10 11">
    <name type="scientific">Xenopus laevis</name>
    <name type="common">African clawed frog</name>
    <dbReference type="NCBI Taxonomy" id="8355"/>
    <lineage>
        <taxon>Eukaryota</taxon>
        <taxon>Metazoa</taxon>
        <taxon>Chordata</taxon>
        <taxon>Craniata</taxon>
        <taxon>Vertebrata</taxon>
        <taxon>Euteleostomi</taxon>
        <taxon>Amphibia</taxon>
        <taxon>Batrachia</taxon>
        <taxon>Anura</taxon>
        <taxon>Pipoidea</taxon>
        <taxon>Pipidae</taxon>
        <taxon>Xenopodinae</taxon>
        <taxon>Xenopus</taxon>
        <taxon>Xenopus</taxon>
    </lineage>
</organism>
<dbReference type="InterPro" id="IPR043182">
    <property type="entry name" value="PAIRED_DNA-bd_dom"/>
</dbReference>
<evidence type="ECO:0000256" key="6">
    <source>
        <dbReference type="ARBA" id="ARBA00023163"/>
    </source>
</evidence>
<dbReference type="InterPro" id="IPR043565">
    <property type="entry name" value="PAX_fam"/>
</dbReference>
<reference evidence="11" key="1">
    <citation type="submission" date="2025-08" db="UniProtKB">
        <authorList>
            <consortium name="RefSeq"/>
        </authorList>
    </citation>
    <scope>IDENTIFICATION</scope>
    <source>
        <strain evidence="11">J_2021</strain>
        <tissue evidence="11">Erythrocytes</tissue>
    </source>
</reference>
<dbReference type="OrthoDB" id="3225452at2759"/>
<proteinExistence type="predicted"/>
<sequence>MDMHCKADPFSAMHPGHGGVNQLGGVFVNGRPLPDVVRQRIVELAHQGVRPCDISRQLRVSHGCVSKILGRYYETGSIKPGVIGGSKPKVATPKVVDKIADYKRQNPTMFAWEIRDRLLAEGICDNDTVPSVSSINRIIRTKVQQPFHPTPDGTPVSTPGHTLVPSTASPPVSSASNDPVGSYSINGILGIPRSNGEKRKRDEDGSDGSGPNGDSQSSVESLRKHLRADNFTQQQLEALDRVFERPSYPDVFQSAEHIKSEQASEYSLPALTPGLDEVKSSLSASGNADLGSNVSGPQSYPVVTESFASHLYLKQEPHEASLTPFTPSSLASSGLADIQPFQMALTVDASTPTYSSFTHHGPPYGQFGSQPLIAGRDMSSTTLPGYPPHVPPTGQGSYPTSTLAGMVPGSEFSGNPYSHPQYTTYNEAWRFSNPALLMPHPGAPHLPLLPLPMTATSYHGNHMKLQGENIGLHIVPV</sequence>
<evidence type="ECO:0000256" key="8">
    <source>
        <dbReference type="SAM" id="MobiDB-lite"/>
    </source>
</evidence>
<dbReference type="InterPro" id="IPR036388">
    <property type="entry name" value="WH-like_DNA-bd_sf"/>
</dbReference>
<keyword evidence="2" id="KW-0217">Developmental protein</keyword>
<evidence type="ECO:0000259" key="9">
    <source>
        <dbReference type="PROSITE" id="PS51057"/>
    </source>
</evidence>
<dbReference type="CDD" id="cd00131">
    <property type="entry name" value="PAX"/>
    <property type="match status" value="1"/>
</dbReference>
<evidence type="ECO:0000256" key="1">
    <source>
        <dbReference type="ARBA" id="ARBA00004123"/>
    </source>
</evidence>
<keyword evidence="3" id="KW-0563">Paired box</keyword>
<dbReference type="AlphaFoldDB" id="A0A8J0TC59"/>
<accession>A0A8J0TC59</accession>
<dbReference type="InterPro" id="IPR009057">
    <property type="entry name" value="Homeodomain-like_sf"/>
</dbReference>
<protein>
    <submittedName>
        <fullName evidence="11">Paired box protein Pax-2-B isoform X5</fullName>
    </submittedName>
</protein>
<dbReference type="GO" id="GO:0000981">
    <property type="term" value="F:DNA-binding transcription factor activity, RNA polymerase II-specific"/>
    <property type="evidence" value="ECO:0007669"/>
    <property type="project" value="TreeGrafter"/>
</dbReference>
<gene>
    <name evidence="11" type="primary">LOC108697493</name>
</gene>
<evidence type="ECO:0000313" key="11">
    <source>
        <dbReference type="RefSeq" id="XP_018083071.1"/>
    </source>
</evidence>
<dbReference type="PRINTS" id="PR00027">
    <property type="entry name" value="PAIREDBOX"/>
</dbReference>
<feature type="compositionally biased region" description="Low complexity" evidence="8">
    <location>
        <begin position="164"/>
        <end position="176"/>
    </location>
</feature>
<evidence type="ECO:0000256" key="5">
    <source>
        <dbReference type="ARBA" id="ARBA00023125"/>
    </source>
</evidence>
<dbReference type="PROSITE" id="PS00034">
    <property type="entry name" value="PAIRED_1"/>
    <property type="match status" value="1"/>
</dbReference>
<dbReference type="GO" id="GO:0048513">
    <property type="term" value="P:animal organ development"/>
    <property type="evidence" value="ECO:0007669"/>
    <property type="project" value="UniProtKB-ARBA"/>
</dbReference>
<dbReference type="Pfam" id="PF00292">
    <property type="entry name" value="PAX"/>
    <property type="match status" value="1"/>
</dbReference>
<dbReference type="InterPro" id="IPR022130">
    <property type="entry name" value="Pax2_C"/>
</dbReference>
<keyword evidence="6" id="KW-0804">Transcription</keyword>
<dbReference type="SMART" id="SM00351">
    <property type="entry name" value="PAX"/>
    <property type="match status" value="1"/>
</dbReference>
<name>A0A8J0TC59_XENLA</name>
<dbReference type="InterPro" id="IPR001523">
    <property type="entry name" value="Paired_dom"/>
</dbReference>
<evidence type="ECO:0000256" key="3">
    <source>
        <dbReference type="ARBA" id="ARBA00022724"/>
    </source>
</evidence>
<keyword evidence="5" id="KW-0238">DNA-binding</keyword>
<evidence type="ECO:0000256" key="2">
    <source>
        <dbReference type="ARBA" id="ARBA00022473"/>
    </source>
</evidence>
<keyword evidence="4" id="KW-0805">Transcription regulation</keyword>
<evidence type="ECO:0000256" key="4">
    <source>
        <dbReference type="ARBA" id="ARBA00023015"/>
    </source>
</evidence>
<dbReference type="PANTHER" id="PTHR45636">
    <property type="entry name" value="PAIRED BOX PROTEIN PAX-6-RELATED-RELATED"/>
    <property type="match status" value="1"/>
</dbReference>
<dbReference type="RefSeq" id="XP_018083071.1">
    <property type="nucleotide sequence ID" value="XM_018227582.2"/>
</dbReference>
<dbReference type="Gene3D" id="1.10.10.10">
    <property type="entry name" value="Winged helix-like DNA-binding domain superfamily/Winged helix DNA-binding domain"/>
    <property type="match status" value="2"/>
</dbReference>
<feature type="region of interest" description="Disordered" evidence="8">
    <location>
        <begin position="143"/>
        <end position="222"/>
    </location>
</feature>
<dbReference type="GO" id="GO:0048731">
    <property type="term" value="P:system development"/>
    <property type="evidence" value="ECO:0007669"/>
    <property type="project" value="UniProtKB-ARBA"/>
</dbReference>
<feature type="domain" description="Paired" evidence="9">
    <location>
        <begin position="16"/>
        <end position="142"/>
    </location>
</feature>
<dbReference type="GO" id="GO:0005634">
    <property type="term" value="C:nucleus"/>
    <property type="evidence" value="ECO:0007669"/>
    <property type="project" value="UniProtKB-SubCell"/>
</dbReference>
<keyword evidence="7" id="KW-0539">Nucleus</keyword>
<dbReference type="Proteomes" id="UP000186698">
    <property type="component" value="Chromosome 7S"/>
</dbReference>
<dbReference type="PROSITE" id="PS51057">
    <property type="entry name" value="PAIRED_2"/>
    <property type="match status" value="1"/>
</dbReference>
<dbReference type="FunFam" id="1.10.10.10:FF:000003">
    <property type="entry name" value="Paired box protein Pax-6"/>
    <property type="match status" value="1"/>
</dbReference>
<evidence type="ECO:0000313" key="10">
    <source>
        <dbReference type="Proteomes" id="UP000186698"/>
    </source>
</evidence>
<dbReference type="PANTHER" id="PTHR45636:SF19">
    <property type="entry name" value="PAIRED BOX PROTEIN PAX-2"/>
    <property type="match status" value="1"/>
</dbReference>
<dbReference type="Pfam" id="PF12403">
    <property type="entry name" value="Pax2_C"/>
    <property type="match status" value="1"/>
</dbReference>
<dbReference type="GeneID" id="108697493"/>
<dbReference type="GO" id="GO:0000978">
    <property type="term" value="F:RNA polymerase II cis-regulatory region sequence-specific DNA binding"/>
    <property type="evidence" value="ECO:0007669"/>
    <property type="project" value="TreeGrafter"/>
</dbReference>